<dbReference type="InterPro" id="IPR005467">
    <property type="entry name" value="His_kinase_dom"/>
</dbReference>
<dbReference type="RefSeq" id="WP_053327067.1">
    <property type="nucleotide sequence ID" value="NZ_CP009928.1"/>
</dbReference>
<dbReference type="Pfam" id="PF00672">
    <property type="entry name" value="HAMP"/>
    <property type="match status" value="1"/>
</dbReference>
<comment type="catalytic activity">
    <reaction evidence="1">
        <text>ATP + protein L-histidine = ADP + protein N-phospho-L-histidine.</text>
        <dbReference type="EC" id="2.7.13.3"/>
    </reaction>
</comment>
<keyword evidence="4" id="KW-0597">Phosphoprotein</keyword>
<dbReference type="KEGG" id="cgn:OK18_03270"/>
<dbReference type="PANTHER" id="PTHR45436:SF5">
    <property type="entry name" value="SENSOR HISTIDINE KINASE TRCS"/>
    <property type="match status" value="1"/>
</dbReference>
<dbReference type="GO" id="GO:0005886">
    <property type="term" value="C:plasma membrane"/>
    <property type="evidence" value="ECO:0007669"/>
    <property type="project" value="TreeGrafter"/>
</dbReference>
<dbReference type="EMBL" id="CP009928">
    <property type="protein sequence ID" value="AKK71789.1"/>
    <property type="molecule type" value="Genomic_DNA"/>
</dbReference>
<dbReference type="Pfam" id="PF00512">
    <property type="entry name" value="HisKA"/>
    <property type="match status" value="1"/>
</dbReference>
<evidence type="ECO:0000259" key="12">
    <source>
        <dbReference type="PROSITE" id="PS50885"/>
    </source>
</evidence>
<dbReference type="SMART" id="SM00388">
    <property type="entry name" value="HisKA"/>
    <property type="match status" value="1"/>
</dbReference>
<dbReference type="Pfam" id="PF02518">
    <property type="entry name" value="HATPase_c"/>
    <property type="match status" value="1"/>
</dbReference>
<dbReference type="AlphaFoldDB" id="A0A0G3LYS9"/>
<keyword evidence="9" id="KW-0902">Two-component regulatory system</keyword>
<feature type="transmembrane region" description="Helical" evidence="10">
    <location>
        <begin position="154"/>
        <end position="177"/>
    </location>
</feature>
<dbReference type="SUPFAM" id="SSF55874">
    <property type="entry name" value="ATPase domain of HSP90 chaperone/DNA topoisomerase II/histidine kinase"/>
    <property type="match status" value="1"/>
</dbReference>
<dbReference type="PROSITE" id="PS50109">
    <property type="entry name" value="HIS_KIN"/>
    <property type="match status" value="1"/>
</dbReference>
<keyword evidence="6 10" id="KW-0812">Transmembrane</keyword>
<keyword evidence="5" id="KW-0808">Transferase</keyword>
<accession>A0A0G3LYS9</accession>
<evidence type="ECO:0000256" key="5">
    <source>
        <dbReference type="ARBA" id="ARBA00022679"/>
    </source>
</evidence>
<dbReference type="InterPro" id="IPR036097">
    <property type="entry name" value="HisK_dim/P_sf"/>
</dbReference>
<evidence type="ECO:0000256" key="10">
    <source>
        <dbReference type="SAM" id="Phobius"/>
    </source>
</evidence>
<dbReference type="SUPFAM" id="SSF47384">
    <property type="entry name" value="Homodimeric domain of signal transducing histidine kinase"/>
    <property type="match status" value="1"/>
</dbReference>
<dbReference type="CDD" id="cd06225">
    <property type="entry name" value="HAMP"/>
    <property type="match status" value="1"/>
</dbReference>
<dbReference type="InterPro" id="IPR003661">
    <property type="entry name" value="HisK_dim/P_dom"/>
</dbReference>
<dbReference type="InterPro" id="IPR050428">
    <property type="entry name" value="TCS_sensor_his_kinase"/>
</dbReference>
<dbReference type="Gene3D" id="1.10.287.130">
    <property type="match status" value="1"/>
</dbReference>
<dbReference type="SUPFAM" id="SSF158472">
    <property type="entry name" value="HAMP domain-like"/>
    <property type="match status" value="1"/>
</dbReference>
<dbReference type="Gene3D" id="6.10.340.10">
    <property type="match status" value="1"/>
</dbReference>
<evidence type="ECO:0000256" key="2">
    <source>
        <dbReference type="ARBA" id="ARBA00004370"/>
    </source>
</evidence>
<evidence type="ECO:0000313" key="14">
    <source>
        <dbReference type="Proteomes" id="UP000035213"/>
    </source>
</evidence>
<keyword evidence="8 10" id="KW-1133">Transmembrane helix</keyword>
<name>A0A0G3LYS9_CHRGL</name>
<evidence type="ECO:0000256" key="1">
    <source>
        <dbReference type="ARBA" id="ARBA00000085"/>
    </source>
</evidence>
<dbReference type="InterPro" id="IPR036890">
    <property type="entry name" value="HATPase_C_sf"/>
</dbReference>
<dbReference type="CDD" id="cd00082">
    <property type="entry name" value="HisKA"/>
    <property type="match status" value="1"/>
</dbReference>
<evidence type="ECO:0000256" key="9">
    <source>
        <dbReference type="ARBA" id="ARBA00023012"/>
    </source>
</evidence>
<dbReference type="EC" id="2.7.13.3" evidence="3"/>
<organism evidence="13 14">
    <name type="scientific">Chryseobacterium gallinarum</name>
    <dbReference type="NCBI Taxonomy" id="1324352"/>
    <lineage>
        <taxon>Bacteria</taxon>
        <taxon>Pseudomonadati</taxon>
        <taxon>Bacteroidota</taxon>
        <taxon>Flavobacteriia</taxon>
        <taxon>Flavobacteriales</taxon>
        <taxon>Weeksellaceae</taxon>
        <taxon>Chryseobacterium group</taxon>
        <taxon>Chryseobacterium</taxon>
    </lineage>
</organism>
<sequence>MKIRTRLTLLFTLITAMLLSIYSVSIYYSSKEAREKSFYSELQNEAIAKADLFFQSSLPEQEMHKLYKNNNRTLNEVQVAIYDSNNRLVYHDDAKVDYVKEDQEMLSEIFQKKKITFFSGKLQVIGIVYHHSGKSYAVTAASYDQYGYEYLTHLLTISVLAFISILVLIYLAGIFLSKKTLSPLSEMVGQIKKITAGRLQWRLKTTKENDELNELAQSFNGMLERLENSFDAQKYFVSNISHELRTPLSAIITELELASEKKQTHEEYQQTIQRVLEDARNMAKLSNSLMDLAKASYDPNEISFSEIRLDEILLESYAKIIKENTGYKVSLNIEDTVEERQLTIQGNEYLLQVAFNNLIDNACKYSPEHTCSIDVKILSGKLHIRFSNRGIIISQEDLEHIFEPFYRSENSKKEKGYGIGLFLTEKIIHLHHAVITVASDDKATVFTVEFSI</sequence>
<dbReference type="SMART" id="SM00387">
    <property type="entry name" value="HATPase_c"/>
    <property type="match status" value="1"/>
</dbReference>
<reference evidence="13 14" key="1">
    <citation type="submission" date="2014-11" db="EMBL/GenBank/DDBJ databases">
        <authorList>
            <person name="Park G.-S."/>
            <person name="Hong S.-J."/>
            <person name="Jung B.K."/>
            <person name="Khan A.R."/>
            <person name="Kwak Y."/>
            <person name="Shin J.-H."/>
        </authorList>
    </citation>
    <scope>NUCLEOTIDE SEQUENCE [LARGE SCALE GENOMIC DNA]</scope>
    <source>
        <strain evidence="13 14">DSM 27622</strain>
    </source>
</reference>
<comment type="subcellular location">
    <subcellularLocation>
        <location evidence="2">Membrane</location>
    </subcellularLocation>
</comment>
<feature type="transmembrane region" description="Helical" evidence="10">
    <location>
        <begin position="7"/>
        <end position="28"/>
    </location>
</feature>
<dbReference type="STRING" id="1324352.OK18_03270"/>
<dbReference type="GO" id="GO:0000155">
    <property type="term" value="F:phosphorelay sensor kinase activity"/>
    <property type="evidence" value="ECO:0007669"/>
    <property type="project" value="InterPro"/>
</dbReference>
<dbReference type="PATRIC" id="fig|1324352.5.peg.703"/>
<protein>
    <recommendedName>
        <fullName evidence="3">histidine kinase</fullName>
        <ecNumber evidence="3">2.7.13.3</ecNumber>
    </recommendedName>
</protein>
<evidence type="ECO:0000256" key="8">
    <source>
        <dbReference type="ARBA" id="ARBA00022989"/>
    </source>
</evidence>
<evidence type="ECO:0000256" key="6">
    <source>
        <dbReference type="ARBA" id="ARBA00022692"/>
    </source>
</evidence>
<dbReference type="Proteomes" id="UP000035213">
    <property type="component" value="Chromosome"/>
</dbReference>
<keyword evidence="10" id="KW-0472">Membrane</keyword>
<evidence type="ECO:0000256" key="4">
    <source>
        <dbReference type="ARBA" id="ARBA00022553"/>
    </source>
</evidence>
<feature type="domain" description="HAMP" evidence="12">
    <location>
        <begin position="178"/>
        <end position="231"/>
    </location>
</feature>
<gene>
    <name evidence="13" type="ORF">OK18_03270</name>
</gene>
<dbReference type="Gene3D" id="3.30.565.10">
    <property type="entry name" value="Histidine kinase-like ATPase, C-terminal domain"/>
    <property type="match status" value="1"/>
</dbReference>
<dbReference type="CDD" id="cd00075">
    <property type="entry name" value="HATPase"/>
    <property type="match status" value="1"/>
</dbReference>
<evidence type="ECO:0000256" key="7">
    <source>
        <dbReference type="ARBA" id="ARBA00022777"/>
    </source>
</evidence>
<evidence type="ECO:0000313" key="13">
    <source>
        <dbReference type="EMBL" id="AKK71789.1"/>
    </source>
</evidence>
<proteinExistence type="predicted"/>
<evidence type="ECO:0000256" key="3">
    <source>
        <dbReference type="ARBA" id="ARBA00012438"/>
    </source>
</evidence>
<keyword evidence="7 13" id="KW-0418">Kinase</keyword>
<evidence type="ECO:0000259" key="11">
    <source>
        <dbReference type="PROSITE" id="PS50109"/>
    </source>
</evidence>
<dbReference type="PANTHER" id="PTHR45436">
    <property type="entry name" value="SENSOR HISTIDINE KINASE YKOH"/>
    <property type="match status" value="1"/>
</dbReference>
<dbReference type="PROSITE" id="PS50885">
    <property type="entry name" value="HAMP"/>
    <property type="match status" value="1"/>
</dbReference>
<dbReference type="SMART" id="SM00304">
    <property type="entry name" value="HAMP"/>
    <property type="match status" value="1"/>
</dbReference>
<dbReference type="FunFam" id="1.10.287.130:FF:000001">
    <property type="entry name" value="Two-component sensor histidine kinase"/>
    <property type="match status" value="1"/>
</dbReference>
<dbReference type="InterPro" id="IPR003660">
    <property type="entry name" value="HAMP_dom"/>
</dbReference>
<feature type="domain" description="Histidine kinase" evidence="11">
    <location>
        <begin position="239"/>
        <end position="452"/>
    </location>
</feature>
<dbReference type="OrthoDB" id="594725at2"/>
<dbReference type="InterPro" id="IPR003594">
    <property type="entry name" value="HATPase_dom"/>
</dbReference>